<dbReference type="InterPro" id="IPR042243">
    <property type="entry name" value="HypD_1"/>
</dbReference>
<reference evidence="2" key="1">
    <citation type="journal article" date="2014" name="Front. Microbiol.">
        <title>High frequency of phylogenetically diverse reductive dehalogenase-homologous genes in deep subseafloor sedimentary metagenomes.</title>
        <authorList>
            <person name="Kawai M."/>
            <person name="Futagami T."/>
            <person name="Toyoda A."/>
            <person name="Takaki Y."/>
            <person name="Nishi S."/>
            <person name="Hori S."/>
            <person name="Arai W."/>
            <person name="Tsubouchi T."/>
            <person name="Morono Y."/>
            <person name="Uchiyama I."/>
            <person name="Ito T."/>
            <person name="Fujiyama A."/>
            <person name="Inagaki F."/>
            <person name="Takami H."/>
        </authorList>
    </citation>
    <scope>NUCLEOTIDE SEQUENCE</scope>
    <source>
        <strain evidence="2">Expedition CK06-06</strain>
    </source>
</reference>
<dbReference type="PRINTS" id="PR00445">
    <property type="entry name" value="HUPFHYPC"/>
</dbReference>
<dbReference type="FunFam" id="2.30.30.140:FF:000022">
    <property type="entry name" value="Hydrogenase assembly chaperone HybG"/>
    <property type="match status" value="1"/>
</dbReference>
<dbReference type="SUPFAM" id="SSF159127">
    <property type="entry name" value="HupF/HypC-like"/>
    <property type="match status" value="1"/>
</dbReference>
<evidence type="ECO:0008006" key="3">
    <source>
        <dbReference type="Google" id="ProtNLM"/>
    </source>
</evidence>
<dbReference type="Pfam" id="PF01924">
    <property type="entry name" value="HypD"/>
    <property type="match status" value="1"/>
</dbReference>
<dbReference type="EMBL" id="BART01001940">
    <property type="protein sequence ID" value="GAG74056.1"/>
    <property type="molecule type" value="Genomic_DNA"/>
</dbReference>
<feature type="non-terminal residue" evidence="2">
    <location>
        <position position="179"/>
    </location>
</feature>
<dbReference type="Gene3D" id="2.30.30.140">
    <property type="match status" value="1"/>
</dbReference>
<dbReference type="Pfam" id="PF01455">
    <property type="entry name" value="HupF_HypC"/>
    <property type="match status" value="1"/>
</dbReference>
<dbReference type="GO" id="GO:0051539">
    <property type="term" value="F:4 iron, 4 sulfur cluster binding"/>
    <property type="evidence" value="ECO:0007669"/>
    <property type="project" value="TreeGrafter"/>
</dbReference>
<dbReference type="PANTHER" id="PTHR30149:SF0">
    <property type="entry name" value="HYDROGENASE MATURATION FACTOR HYPD"/>
    <property type="match status" value="1"/>
</dbReference>
<dbReference type="NCBIfam" id="TIGR00074">
    <property type="entry name" value="hypC_hupF"/>
    <property type="match status" value="1"/>
</dbReference>
<name>X1BPK3_9ZZZZ</name>
<proteinExistence type="inferred from homology"/>
<organism evidence="2">
    <name type="scientific">marine sediment metagenome</name>
    <dbReference type="NCBI Taxonomy" id="412755"/>
    <lineage>
        <taxon>unclassified sequences</taxon>
        <taxon>metagenomes</taxon>
        <taxon>ecological metagenomes</taxon>
    </lineage>
</organism>
<gene>
    <name evidence="2" type="ORF">S01H4_06339</name>
</gene>
<dbReference type="InterPro" id="IPR001109">
    <property type="entry name" value="Hydrogenase_HupF/HypC"/>
</dbReference>
<dbReference type="InterPro" id="IPR019812">
    <property type="entry name" value="Hydgase_assmbl_chp_CS"/>
</dbReference>
<evidence type="ECO:0000313" key="2">
    <source>
        <dbReference type="EMBL" id="GAG74056.1"/>
    </source>
</evidence>
<comment type="similarity">
    <text evidence="1">Belongs to the HupF/HypC family.</text>
</comment>
<dbReference type="Gene3D" id="3.40.50.11750">
    <property type="entry name" value="HypD, alpha/beta domain 1"/>
    <property type="match status" value="1"/>
</dbReference>
<dbReference type="GO" id="GO:0005506">
    <property type="term" value="F:iron ion binding"/>
    <property type="evidence" value="ECO:0007669"/>
    <property type="project" value="TreeGrafter"/>
</dbReference>
<sequence length="179" mass="19951">MCLAVPTKIVKIEKDQIAEVVLSGVRMKVSLALLPEAKLGDYVLVHVGYAINILSEEEAKETLKLLSELEKEKADGKNIRVIYSPIDALNLAKENPEKDFVLFGVGFETTTPMIAHTIKVASKKRIKNFYVYSVHKLIPPALKVLVKDENIKINGFLCPGHVSVIIGSNPYEFIARDYK</sequence>
<dbReference type="InterPro" id="IPR002780">
    <property type="entry name" value="Hyd_form_HypD"/>
</dbReference>
<comment type="caution">
    <text evidence="2">The sequence shown here is derived from an EMBL/GenBank/DDBJ whole genome shotgun (WGS) entry which is preliminary data.</text>
</comment>
<evidence type="ECO:0000256" key="1">
    <source>
        <dbReference type="ARBA" id="ARBA00006018"/>
    </source>
</evidence>
<dbReference type="PANTHER" id="PTHR30149">
    <property type="entry name" value="HYDROGENASE PROTEIN ASSEMBLY PROTEIN HYPD"/>
    <property type="match status" value="1"/>
</dbReference>
<dbReference type="AlphaFoldDB" id="X1BPK3"/>
<dbReference type="GO" id="GO:0051604">
    <property type="term" value="P:protein maturation"/>
    <property type="evidence" value="ECO:0007669"/>
    <property type="project" value="TreeGrafter"/>
</dbReference>
<dbReference type="GO" id="GO:0070025">
    <property type="term" value="F:carbon monoxide binding"/>
    <property type="evidence" value="ECO:0007669"/>
    <property type="project" value="TreeGrafter"/>
</dbReference>
<accession>X1BPK3</accession>
<dbReference type="PROSITE" id="PS01097">
    <property type="entry name" value="HUPF_HYPC"/>
    <property type="match status" value="1"/>
</dbReference>
<protein>
    <recommendedName>
        <fullName evidence="3">Hydrogenase formation protein HypD</fullName>
    </recommendedName>
</protein>